<evidence type="ECO:0000313" key="8">
    <source>
        <dbReference type="Proteomes" id="UP001328107"/>
    </source>
</evidence>
<dbReference type="InterPro" id="IPR020846">
    <property type="entry name" value="MFS_dom"/>
</dbReference>
<comment type="caution">
    <text evidence="7">The sequence shown here is derived from an EMBL/GenBank/DDBJ whole genome shotgun (WGS) entry which is preliminary data.</text>
</comment>
<organism evidence="7 8">
    <name type="scientific">Pristionchus mayeri</name>
    <dbReference type="NCBI Taxonomy" id="1317129"/>
    <lineage>
        <taxon>Eukaryota</taxon>
        <taxon>Metazoa</taxon>
        <taxon>Ecdysozoa</taxon>
        <taxon>Nematoda</taxon>
        <taxon>Chromadorea</taxon>
        <taxon>Rhabditida</taxon>
        <taxon>Rhabditina</taxon>
        <taxon>Diplogasteromorpha</taxon>
        <taxon>Diplogasteroidea</taxon>
        <taxon>Neodiplogasteridae</taxon>
        <taxon>Pristionchus</taxon>
    </lineage>
</organism>
<dbReference type="Proteomes" id="UP001328107">
    <property type="component" value="Unassembled WGS sequence"/>
</dbReference>
<evidence type="ECO:0000256" key="2">
    <source>
        <dbReference type="ARBA" id="ARBA00022692"/>
    </source>
</evidence>
<keyword evidence="3 5" id="KW-1133">Transmembrane helix</keyword>
<feature type="domain" description="Major facilitator superfamily (MFS) profile" evidence="6">
    <location>
        <begin position="1"/>
        <end position="154"/>
    </location>
</feature>
<dbReference type="EMBL" id="BTRK01000005">
    <property type="protein sequence ID" value="GMR51291.1"/>
    <property type="molecule type" value="Genomic_DNA"/>
</dbReference>
<dbReference type="Gene3D" id="1.20.1250.20">
    <property type="entry name" value="MFS general substrate transporter like domains"/>
    <property type="match status" value="1"/>
</dbReference>
<keyword evidence="4 5" id="KW-0472">Membrane</keyword>
<feature type="non-terminal residue" evidence="7">
    <location>
        <position position="154"/>
    </location>
</feature>
<dbReference type="InterPro" id="IPR045263">
    <property type="entry name" value="GLUT"/>
</dbReference>
<evidence type="ECO:0000256" key="5">
    <source>
        <dbReference type="SAM" id="Phobius"/>
    </source>
</evidence>
<comment type="subcellular location">
    <subcellularLocation>
        <location evidence="1">Membrane</location>
        <topology evidence="1">Multi-pass membrane protein</topology>
    </subcellularLocation>
</comment>
<evidence type="ECO:0000313" key="7">
    <source>
        <dbReference type="EMBL" id="GMR51291.1"/>
    </source>
</evidence>
<dbReference type="InterPro" id="IPR005828">
    <property type="entry name" value="MFS_sugar_transport-like"/>
</dbReference>
<protein>
    <recommendedName>
        <fullName evidence="6">Major facilitator superfamily (MFS) profile domain-containing protein</fullName>
    </recommendedName>
</protein>
<dbReference type="PANTHER" id="PTHR23503:SF49">
    <property type="entry name" value="MAJOR FACILITATOR SUPERFAMILY (MFS) PROFILE DOMAIN-CONTAINING PROTEIN"/>
    <property type="match status" value="1"/>
</dbReference>
<name>A0AAN5CUP8_9BILA</name>
<keyword evidence="2 5" id="KW-0812">Transmembrane</keyword>
<dbReference type="GO" id="GO:0016020">
    <property type="term" value="C:membrane"/>
    <property type="evidence" value="ECO:0007669"/>
    <property type="project" value="UniProtKB-SubCell"/>
</dbReference>
<gene>
    <name evidence="7" type="ORF">PMAYCL1PPCAC_21486</name>
</gene>
<dbReference type="SUPFAM" id="SSF103473">
    <property type="entry name" value="MFS general substrate transporter"/>
    <property type="match status" value="1"/>
</dbReference>
<dbReference type="Pfam" id="PF00083">
    <property type="entry name" value="Sugar_tr"/>
    <property type="match status" value="1"/>
</dbReference>
<evidence type="ECO:0000259" key="6">
    <source>
        <dbReference type="PROSITE" id="PS50850"/>
    </source>
</evidence>
<accession>A0AAN5CUP8</accession>
<dbReference type="PANTHER" id="PTHR23503">
    <property type="entry name" value="SOLUTE CARRIER FAMILY 2"/>
    <property type="match status" value="1"/>
</dbReference>
<evidence type="ECO:0000256" key="4">
    <source>
        <dbReference type="ARBA" id="ARBA00023136"/>
    </source>
</evidence>
<evidence type="ECO:0000256" key="1">
    <source>
        <dbReference type="ARBA" id="ARBA00004141"/>
    </source>
</evidence>
<feature type="transmembrane region" description="Helical" evidence="5">
    <location>
        <begin position="62"/>
        <end position="81"/>
    </location>
</feature>
<dbReference type="GO" id="GO:0015149">
    <property type="term" value="F:hexose transmembrane transporter activity"/>
    <property type="evidence" value="ECO:0007669"/>
    <property type="project" value="TreeGrafter"/>
</dbReference>
<evidence type="ECO:0000256" key="3">
    <source>
        <dbReference type="ARBA" id="ARBA00022989"/>
    </source>
</evidence>
<keyword evidence="8" id="KW-1185">Reference proteome</keyword>
<dbReference type="PROSITE" id="PS50850">
    <property type="entry name" value="MFS"/>
    <property type="match status" value="1"/>
</dbReference>
<feature type="non-terminal residue" evidence="7">
    <location>
        <position position="1"/>
    </location>
</feature>
<dbReference type="AlphaFoldDB" id="A0AAN5CUP8"/>
<feature type="transmembrane region" description="Helical" evidence="5">
    <location>
        <begin position="87"/>
        <end position="109"/>
    </location>
</feature>
<proteinExistence type="predicted"/>
<sequence length="154" mass="16585">YIAATVGMTASSALQLLSVTVISSPEVLIAGRAVMALFSPLSEAALMMYLQESSPTHLRGTLSSLFSTGFVIMCMLGMQLGCLLDQSLPILISIPIPVGILSVAFLFFLPETPKYLLTKDDKEGALRSLSFFQGKQIDNKDTFEGKTTIEDDEG</sequence>
<reference evidence="8" key="1">
    <citation type="submission" date="2022-10" db="EMBL/GenBank/DDBJ databases">
        <title>Genome assembly of Pristionchus species.</title>
        <authorList>
            <person name="Yoshida K."/>
            <person name="Sommer R.J."/>
        </authorList>
    </citation>
    <scope>NUCLEOTIDE SEQUENCE [LARGE SCALE GENOMIC DNA]</scope>
    <source>
        <strain evidence="8">RS5460</strain>
    </source>
</reference>
<dbReference type="InterPro" id="IPR036259">
    <property type="entry name" value="MFS_trans_sf"/>
</dbReference>